<sequence length="242" mass="26084">MRLTLTIFLFLFLLLSSPAASSVFRRTAGANVKLTKKSLLKKSGTRLVKHKRHVNDLSNVASYNPKVENVRDGAIAKAKGRNSHSEPEYSPPDFQAMRSNLSPLGKVIAGSIEVGVTTGMSYISSGMLGYFGGGLLQSRNIRELGMKGLHTKAVASGKSWGELGAYFSGFGCAARVARGGTEDKWNQVIASFAAGICLSKNTPPMVKLKSGLTYAGFSYVIDSFMGEEKQGGNEMEFQERTL</sequence>
<feature type="signal peptide" evidence="9">
    <location>
        <begin position="1"/>
        <end position="21"/>
    </location>
</feature>
<proteinExistence type="inferred from homology"/>
<evidence type="ECO:0000256" key="3">
    <source>
        <dbReference type="ARBA" id="ARBA00022692"/>
    </source>
</evidence>
<accession>A0A9W7FPY4</accession>
<keyword evidence="7" id="KW-0472">Membrane</keyword>
<dbReference type="PANTHER" id="PTHR14110">
    <property type="entry name" value="MITOCHONDRIAL IMPORT INNER MEMBRANE TRANSLOCASE SUBUNIT TIM22"/>
    <property type="match status" value="1"/>
</dbReference>
<dbReference type="Proteomes" id="UP001165122">
    <property type="component" value="Unassembled WGS sequence"/>
</dbReference>
<dbReference type="GO" id="GO:0042721">
    <property type="term" value="C:TIM22 mitochondrial import inner membrane insertion complex"/>
    <property type="evidence" value="ECO:0007669"/>
    <property type="project" value="UniProtKB-UniRule"/>
</dbReference>
<evidence type="ECO:0000313" key="10">
    <source>
        <dbReference type="EMBL" id="GMI16123.1"/>
    </source>
</evidence>
<protein>
    <recommendedName>
        <fullName evidence="8">Mitochondrial import inner membrane translocase subunit TIM22</fullName>
    </recommendedName>
</protein>
<evidence type="ECO:0000256" key="5">
    <source>
        <dbReference type="ARBA" id="ARBA00022989"/>
    </source>
</evidence>
<dbReference type="OrthoDB" id="41475at2759"/>
<feature type="chain" id="PRO_5040978897" description="Mitochondrial import inner membrane translocase subunit TIM22" evidence="9">
    <location>
        <begin position="22"/>
        <end position="242"/>
    </location>
</feature>
<evidence type="ECO:0000256" key="8">
    <source>
        <dbReference type="RuleBase" id="RU367038"/>
    </source>
</evidence>
<dbReference type="Pfam" id="PF02466">
    <property type="entry name" value="Tim17"/>
    <property type="match status" value="1"/>
</dbReference>
<reference evidence="11" key="1">
    <citation type="journal article" date="2023" name="Commun. Biol.">
        <title>Genome analysis of Parmales, the sister group of diatoms, reveals the evolutionary specialization of diatoms from phago-mixotrophs to photoautotrophs.</title>
        <authorList>
            <person name="Ban H."/>
            <person name="Sato S."/>
            <person name="Yoshikawa S."/>
            <person name="Yamada K."/>
            <person name="Nakamura Y."/>
            <person name="Ichinomiya M."/>
            <person name="Sato N."/>
            <person name="Blanc-Mathieu R."/>
            <person name="Endo H."/>
            <person name="Kuwata A."/>
            <person name="Ogata H."/>
        </authorList>
    </citation>
    <scope>NUCLEOTIDE SEQUENCE [LARGE SCALE GENOMIC DNA]</scope>
    <source>
        <strain evidence="11">NIES 3700</strain>
    </source>
</reference>
<comment type="caution">
    <text evidence="10">The sequence shown here is derived from an EMBL/GenBank/DDBJ whole genome shotgun (WGS) entry which is preliminary data.</text>
</comment>
<evidence type="ECO:0000256" key="6">
    <source>
        <dbReference type="ARBA" id="ARBA00023128"/>
    </source>
</evidence>
<organism evidence="10 11">
    <name type="scientific">Triparma laevis f. longispina</name>
    <dbReference type="NCBI Taxonomy" id="1714387"/>
    <lineage>
        <taxon>Eukaryota</taxon>
        <taxon>Sar</taxon>
        <taxon>Stramenopiles</taxon>
        <taxon>Ochrophyta</taxon>
        <taxon>Bolidophyceae</taxon>
        <taxon>Parmales</taxon>
        <taxon>Triparmaceae</taxon>
        <taxon>Triparma</taxon>
    </lineage>
</organism>
<keyword evidence="4 8" id="KW-0999">Mitochondrion inner membrane</keyword>
<keyword evidence="11" id="KW-1185">Reference proteome</keyword>
<keyword evidence="6 8" id="KW-0496">Mitochondrion</keyword>
<evidence type="ECO:0000256" key="4">
    <source>
        <dbReference type="ARBA" id="ARBA00022792"/>
    </source>
</evidence>
<evidence type="ECO:0000313" key="11">
    <source>
        <dbReference type="Proteomes" id="UP001165122"/>
    </source>
</evidence>
<dbReference type="GO" id="GO:0045039">
    <property type="term" value="P:protein insertion into mitochondrial inner membrane"/>
    <property type="evidence" value="ECO:0007669"/>
    <property type="project" value="UniProtKB-UniRule"/>
</dbReference>
<dbReference type="PANTHER" id="PTHR14110:SF0">
    <property type="entry name" value="MITOCHONDRIAL IMPORT INNER MEMBRANE TRANSLOCASE SUBUNIT TIM22"/>
    <property type="match status" value="1"/>
</dbReference>
<gene>
    <name evidence="10" type="ORF">TrLO_g4853</name>
</gene>
<evidence type="ECO:0000256" key="9">
    <source>
        <dbReference type="SAM" id="SignalP"/>
    </source>
</evidence>
<dbReference type="InterPro" id="IPR039175">
    <property type="entry name" value="TIM22"/>
</dbReference>
<name>A0A9W7FPY4_9STRA</name>
<evidence type="ECO:0000256" key="1">
    <source>
        <dbReference type="ARBA" id="ARBA00004448"/>
    </source>
</evidence>
<dbReference type="EMBL" id="BRXW01000243">
    <property type="protein sequence ID" value="GMI16123.1"/>
    <property type="molecule type" value="Genomic_DNA"/>
</dbReference>
<comment type="function">
    <text evidence="8">Essential core component of the TIM22 complex, a complex that mediates the import and insertion of multi-pass transmembrane proteins into the mitochondrial inner membrane. In the TIM22 complex, it constitutes the voltage-activated and signal-gated channel. Forms a twin-pore translocase that uses the membrane potential as external driving force in 2 voltage-dependent steps.</text>
</comment>
<keyword evidence="5" id="KW-1133">Transmembrane helix</keyword>
<keyword evidence="8" id="KW-0813">Transport</keyword>
<keyword evidence="8" id="KW-0811">Translocation</keyword>
<comment type="similarity">
    <text evidence="2 8">Belongs to the Tim17/Tim22/Tim23 family.</text>
</comment>
<comment type="subunit">
    <text evidence="8">Component of the TIM22 complex.</text>
</comment>
<comment type="subcellular location">
    <subcellularLocation>
        <location evidence="1 8">Mitochondrion inner membrane</location>
        <topology evidence="1 8">Multi-pass membrane protein</topology>
    </subcellularLocation>
</comment>
<keyword evidence="9" id="KW-0732">Signal</keyword>
<evidence type="ECO:0000256" key="7">
    <source>
        <dbReference type="ARBA" id="ARBA00023136"/>
    </source>
</evidence>
<dbReference type="GO" id="GO:0030943">
    <property type="term" value="F:mitochondrion targeting sequence binding"/>
    <property type="evidence" value="ECO:0007669"/>
    <property type="project" value="TreeGrafter"/>
</dbReference>
<keyword evidence="8" id="KW-0653">Protein transport</keyword>
<keyword evidence="3" id="KW-0812">Transmembrane</keyword>
<evidence type="ECO:0000256" key="2">
    <source>
        <dbReference type="ARBA" id="ARBA00008444"/>
    </source>
</evidence>
<dbReference type="GO" id="GO:0008320">
    <property type="term" value="F:protein transmembrane transporter activity"/>
    <property type="evidence" value="ECO:0007669"/>
    <property type="project" value="UniProtKB-UniRule"/>
</dbReference>
<dbReference type="AlphaFoldDB" id="A0A9W7FPY4"/>